<dbReference type="GO" id="GO:0043625">
    <property type="term" value="C:delta DNA polymerase complex"/>
    <property type="evidence" value="ECO:0007669"/>
    <property type="project" value="InterPro"/>
</dbReference>
<dbReference type="EMBL" id="JAUEPN010000005">
    <property type="protein sequence ID" value="KAK3294704.1"/>
    <property type="molecule type" value="Genomic_DNA"/>
</dbReference>
<dbReference type="Gene3D" id="3.90.1030.20">
    <property type="entry name" value="DNA polymerase delta, p66 (Cdc27) subunit, wHTH domain"/>
    <property type="match status" value="1"/>
</dbReference>
<sequence>MESYNKFLAENVLTEDKVITYRFLSRTLQVHVNTAKQMLYEFHRSQNAKRPGAVHATYLVYGTKKATSAPSESQNGTDGDIEMTSSAPEVESLADVVPASTLCLVSEEQLKDNLADYEEVTSIHVYSIAPHPTKDMALLVDAANQVLSLNASDEGKNLASITNPRVRRRERQGVALKAAAASAAAAVKPQAKPAFSNVKEESKPTQPVQETVAKALSSGLTKKPASSLKRGGNSGIMQAFSKAATKPTKVNKEAEAATPSSEDSSLQPMSDDGEDDDEMSQPKPRAGPGFRTKRQREEELRQMMEEDDEEEEAQEKEETPEEEPMEEEEPPAPEPVKEEEAEVVTTSANGRRRGKRRIMRKKQIMDDQGYLVTIQEPGWESFSEDEAPPPTKPKTTSAAPPAQASKPKKAGPKGQGNIMSFFSKK</sequence>
<dbReference type="GO" id="GO:1904161">
    <property type="term" value="P:DNA synthesis involved in UV-damage excision repair"/>
    <property type="evidence" value="ECO:0007669"/>
    <property type="project" value="TreeGrafter"/>
</dbReference>
<evidence type="ECO:0000256" key="3">
    <source>
        <dbReference type="ARBA" id="ARBA00022705"/>
    </source>
</evidence>
<dbReference type="GO" id="GO:0006271">
    <property type="term" value="P:DNA strand elongation involved in DNA replication"/>
    <property type="evidence" value="ECO:0007669"/>
    <property type="project" value="TreeGrafter"/>
</dbReference>
<feature type="region of interest" description="Disordered" evidence="5">
    <location>
        <begin position="187"/>
        <end position="425"/>
    </location>
</feature>
<gene>
    <name evidence="6" type="ORF">B0H64DRAFT_443756</name>
</gene>
<name>A0AAE0HEA4_9PEZI</name>
<dbReference type="PANTHER" id="PTHR17598">
    <property type="entry name" value="DNA POLYMERASE DELTA SUBUNIT 3"/>
    <property type="match status" value="1"/>
</dbReference>
<evidence type="ECO:0000313" key="7">
    <source>
        <dbReference type="Proteomes" id="UP001278766"/>
    </source>
</evidence>
<feature type="compositionally biased region" description="Low complexity" evidence="5">
    <location>
        <begin position="393"/>
        <end position="405"/>
    </location>
</feature>
<evidence type="ECO:0000256" key="4">
    <source>
        <dbReference type="ARBA" id="ARBA00023242"/>
    </source>
</evidence>
<dbReference type="Proteomes" id="UP001278766">
    <property type="component" value="Unassembled WGS sequence"/>
</dbReference>
<reference evidence="6" key="2">
    <citation type="submission" date="2023-06" db="EMBL/GenBank/DDBJ databases">
        <authorList>
            <consortium name="Lawrence Berkeley National Laboratory"/>
            <person name="Haridas S."/>
            <person name="Hensen N."/>
            <person name="Bonometti L."/>
            <person name="Westerberg I."/>
            <person name="Brannstrom I.O."/>
            <person name="Guillou S."/>
            <person name="Cros-Aarteil S."/>
            <person name="Calhoun S."/>
            <person name="Kuo A."/>
            <person name="Mondo S."/>
            <person name="Pangilinan J."/>
            <person name="Riley R."/>
            <person name="Labutti K."/>
            <person name="Andreopoulos B."/>
            <person name="Lipzen A."/>
            <person name="Chen C."/>
            <person name="Yanf M."/>
            <person name="Daum C."/>
            <person name="Ng V."/>
            <person name="Clum A."/>
            <person name="Steindorff A."/>
            <person name="Ohm R."/>
            <person name="Martin F."/>
            <person name="Silar P."/>
            <person name="Natvig D."/>
            <person name="Lalanne C."/>
            <person name="Gautier V."/>
            <person name="Ament-Velasquez S.L."/>
            <person name="Kruys A."/>
            <person name="Hutchinson M.I."/>
            <person name="Powell A.J."/>
            <person name="Barry K."/>
            <person name="Miller A.N."/>
            <person name="Grigoriev I.V."/>
            <person name="Debuchy R."/>
            <person name="Gladieux P."/>
            <person name="Thoren M.H."/>
            <person name="Johannesson H."/>
        </authorList>
    </citation>
    <scope>NUCLEOTIDE SEQUENCE</scope>
    <source>
        <strain evidence="6">CBS 168.71</strain>
    </source>
</reference>
<evidence type="ECO:0000256" key="2">
    <source>
        <dbReference type="ARBA" id="ARBA00017589"/>
    </source>
</evidence>
<dbReference type="InterPro" id="IPR019038">
    <property type="entry name" value="POLD3"/>
</dbReference>
<comment type="subcellular location">
    <subcellularLocation>
        <location evidence="1">Nucleus</location>
    </subcellularLocation>
</comment>
<accession>A0AAE0HEA4</accession>
<dbReference type="RefSeq" id="XP_062658218.1">
    <property type="nucleotide sequence ID" value="XM_062806735.1"/>
</dbReference>
<evidence type="ECO:0000313" key="6">
    <source>
        <dbReference type="EMBL" id="KAK3294704.1"/>
    </source>
</evidence>
<dbReference type="GO" id="GO:0006297">
    <property type="term" value="P:nucleotide-excision repair, DNA gap filling"/>
    <property type="evidence" value="ECO:0007669"/>
    <property type="project" value="TreeGrafter"/>
</dbReference>
<dbReference type="Pfam" id="PF09507">
    <property type="entry name" value="CDC27"/>
    <property type="match status" value="1"/>
</dbReference>
<keyword evidence="3" id="KW-0235">DNA replication</keyword>
<proteinExistence type="predicted"/>
<evidence type="ECO:0000256" key="1">
    <source>
        <dbReference type="ARBA" id="ARBA00004123"/>
    </source>
</evidence>
<keyword evidence="7" id="KW-1185">Reference proteome</keyword>
<feature type="compositionally biased region" description="Basic and acidic residues" evidence="5">
    <location>
        <begin position="295"/>
        <end position="304"/>
    </location>
</feature>
<reference evidence="6" key="1">
    <citation type="journal article" date="2023" name="Mol. Phylogenet. Evol.">
        <title>Genome-scale phylogeny and comparative genomics of the fungal order Sordariales.</title>
        <authorList>
            <person name="Hensen N."/>
            <person name="Bonometti L."/>
            <person name="Westerberg I."/>
            <person name="Brannstrom I.O."/>
            <person name="Guillou S."/>
            <person name="Cros-Aarteil S."/>
            <person name="Calhoun S."/>
            <person name="Haridas S."/>
            <person name="Kuo A."/>
            <person name="Mondo S."/>
            <person name="Pangilinan J."/>
            <person name="Riley R."/>
            <person name="LaButti K."/>
            <person name="Andreopoulos B."/>
            <person name="Lipzen A."/>
            <person name="Chen C."/>
            <person name="Yan M."/>
            <person name="Daum C."/>
            <person name="Ng V."/>
            <person name="Clum A."/>
            <person name="Steindorff A."/>
            <person name="Ohm R.A."/>
            <person name="Martin F."/>
            <person name="Silar P."/>
            <person name="Natvig D.O."/>
            <person name="Lalanne C."/>
            <person name="Gautier V."/>
            <person name="Ament-Velasquez S.L."/>
            <person name="Kruys A."/>
            <person name="Hutchinson M.I."/>
            <person name="Powell A.J."/>
            <person name="Barry K."/>
            <person name="Miller A.N."/>
            <person name="Grigoriev I.V."/>
            <person name="Debuchy R."/>
            <person name="Gladieux P."/>
            <person name="Hiltunen Thoren M."/>
            <person name="Johannesson H."/>
        </authorList>
    </citation>
    <scope>NUCLEOTIDE SEQUENCE</scope>
    <source>
        <strain evidence="6">CBS 168.71</strain>
    </source>
</reference>
<feature type="compositionally biased region" description="Acidic residues" evidence="5">
    <location>
        <begin position="305"/>
        <end position="342"/>
    </location>
</feature>
<organism evidence="6 7">
    <name type="scientific">Chaetomium fimeti</name>
    <dbReference type="NCBI Taxonomy" id="1854472"/>
    <lineage>
        <taxon>Eukaryota</taxon>
        <taxon>Fungi</taxon>
        <taxon>Dikarya</taxon>
        <taxon>Ascomycota</taxon>
        <taxon>Pezizomycotina</taxon>
        <taxon>Sordariomycetes</taxon>
        <taxon>Sordariomycetidae</taxon>
        <taxon>Sordariales</taxon>
        <taxon>Chaetomiaceae</taxon>
        <taxon>Chaetomium</taxon>
    </lineage>
</organism>
<comment type="caution">
    <text evidence="6">The sequence shown here is derived from an EMBL/GenBank/DDBJ whole genome shotgun (WGS) entry which is preliminary data.</text>
</comment>
<dbReference type="PANTHER" id="PTHR17598:SF13">
    <property type="entry name" value="DNA POLYMERASE DELTA SUBUNIT 3"/>
    <property type="match status" value="1"/>
</dbReference>
<protein>
    <recommendedName>
        <fullName evidence="2">DNA polymerase delta subunit 3</fullName>
    </recommendedName>
</protein>
<evidence type="ECO:0000256" key="5">
    <source>
        <dbReference type="SAM" id="MobiDB-lite"/>
    </source>
</evidence>
<feature type="compositionally biased region" description="Basic residues" evidence="5">
    <location>
        <begin position="350"/>
        <end position="362"/>
    </location>
</feature>
<dbReference type="InterPro" id="IPR041913">
    <property type="entry name" value="POLD3_sf"/>
</dbReference>
<dbReference type="AlphaFoldDB" id="A0AAE0HEA4"/>
<keyword evidence="4" id="KW-0539">Nucleus</keyword>
<dbReference type="GO" id="GO:0003887">
    <property type="term" value="F:DNA-directed DNA polymerase activity"/>
    <property type="evidence" value="ECO:0007669"/>
    <property type="project" value="TreeGrafter"/>
</dbReference>
<dbReference type="GeneID" id="87843683"/>